<dbReference type="GO" id="GO:0016567">
    <property type="term" value="P:protein ubiquitination"/>
    <property type="evidence" value="ECO:0007669"/>
    <property type="project" value="UniProtKB-UniRule"/>
</dbReference>
<dbReference type="InterPro" id="IPR011333">
    <property type="entry name" value="SKP1/BTB/POZ_sf"/>
</dbReference>
<evidence type="ECO:0000256" key="1">
    <source>
        <dbReference type="ARBA" id="ARBA00004906"/>
    </source>
</evidence>
<sequence>MPGSTFKNIREKPLAADESERINNLICAFNPVLKTEKNVTLISSDKKPFIVKEDVALESQTIKHWLEDKCNDDNDEKIILPNVDSVTLKLIIKYCKKHVANREGISSSSAGDEKLRKWDKDFIELDIVTLIKLINAANFMNIKSLLDLACRRVADMMREKTPEEIRKIFNIKNDFTPEEEEEVRRANPWAFD</sequence>
<dbReference type="InterPro" id="IPR016897">
    <property type="entry name" value="SKP1"/>
</dbReference>
<evidence type="ECO:0000256" key="2">
    <source>
        <dbReference type="ARBA" id="ARBA00009993"/>
    </source>
</evidence>
<organism evidence="7 8">
    <name type="scientific">Coptis chinensis</name>
    <dbReference type="NCBI Taxonomy" id="261450"/>
    <lineage>
        <taxon>Eukaryota</taxon>
        <taxon>Viridiplantae</taxon>
        <taxon>Streptophyta</taxon>
        <taxon>Embryophyta</taxon>
        <taxon>Tracheophyta</taxon>
        <taxon>Spermatophyta</taxon>
        <taxon>Magnoliopsida</taxon>
        <taxon>Ranunculales</taxon>
        <taxon>Ranunculaceae</taxon>
        <taxon>Coptidoideae</taxon>
        <taxon>Coptis</taxon>
    </lineage>
</organism>
<dbReference type="Gene3D" id="3.30.710.10">
    <property type="entry name" value="Potassium Channel Kv1.1, Chain A"/>
    <property type="match status" value="1"/>
</dbReference>
<dbReference type="OrthoDB" id="7827685at2759"/>
<evidence type="ECO:0000313" key="8">
    <source>
        <dbReference type="Proteomes" id="UP000631114"/>
    </source>
</evidence>
<proteinExistence type="inferred from homology"/>
<feature type="domain" description="SKP1 component POZ" evidence="6">
    <location>
        <begin position="38"/>
        <end position="99"/>
    </location>
</feature>
<feature type="domain" description="SKP1 component dimerisation" evidence="5">
    <location>
        <begin position="143"/>
        <end position="190"/>
    </location>
</feature>
<dbReference type="UniPathway" id="UPA00143"/>
<dbReference type="Proteomes" id="UP000631114">
    <property type="component" value="Unassembled WGS sequence"/>
</dbReference>
<dbReference type="PIRSF" id="PIRSF028729">
    <property type="entry name" value="E3_ubiquit_lig_SCF_Skp"/>
    <property type="match status" value="1"/>
</dbReference>
<dbReference type="CDD" id="cd18322">
    <property type="entry name" value="BTB_POZ_SKP1"/>
    <property type="match status" value="1"/>
</dbReference>
<name>A0A835IV34_9MAGN</name>
<gene>
    <name evidence="7" type="ORF">IFM89_034037</name>
</gene>
<dbReference type="GO" id="GO:0006511">
    <property type="term" value="P:ubiquitin-dependent protein catabolic process"/>
    <property type="evidence" value="ECO:0007669"/>
    <property type="project" value="InterPro"/>
</dbReference>
<dbReference type="SMART" id="SM00512">
    <property type="entry name" value="Skp1"/>
    <property type="match status" value="1"/>
</dbReference>
<comment type="subunit">
    <text evidence="4">Part of a SCF (SKP1-cullin-F-box) protein ligase complex.</text>
</comment>
<dbReference type="InterPro" id="IPR001232">
    <property type="entry name" value="SKP1-like"/>
</dbReference>
<protein>
    <recommendedName>
        <fullName evidence="4">SKP1-like protein</fullName>
    </recommendedName>
</protein>
<dbReference type="EMBL" id="JADFTS010000002">
    <property type="protein sequence ID" value="KAF9622802.1"/>
    <property type="molecule type" value="Genomic_DNA"/>
</dbReference>
<dbReference type="SUPFAM" id="SSF81382">
    <property type="entry name" value="Skp1 dimerisation domain-like"/>
    <property type="match status" value="1"/>
</dbReference>
<dbReference type="Pfam" id="PF01466">
    <property type="entry name" value="Skp1"/>
    <property type="match status" value="1"/>
</dbReference>
<dbReference type="InterPro" id="IPR036296">
    <property type="entry name" value="SKP1-like_dim_sf"/>
</dbReference>
<dbReference type="FunFam" id="3.30.710.10:FF:000026">
    <property type="entry name" value="E3 ubiquitin ligase complex SCF subunit"/>
    <property type="match status" value="1"/>
</dbReference>
<evidence type="ECO:0000256" key="4">
    <source>
        <dbReference type="PIRNR" id="PIRNR028729"/>
    </source>
</evidence>
<comment type="function">
    <text evidence="4">Involved in ubiquitination and subsequent proteasomal degradation of target proteins. Together with CUL1, RBX1 and a F-box protein, it forms a SCF E3 ubiquitin ligase complex. The functional specificity of this complex depends on the type of F-box protein. In the SCF complex, it serves as an adapter that links the F-box protein to CUL1.</text>
</comment>
<accession>A0A835IV34</accession>
<dbReference type="Pfam" id="PF03931">
    <property type="entry name" value="Skp1_POZ"/>
    <property type="match status" value="1"/>
</dbReference>
<comment type="caution">
    <text evidence="7">The sequence shown here is derived from an EMBL/GenBank/DDBJ whole genome shotgun (WGS) entry which is preliminary data.</text>
</comment>
<dbReference type="AlphaFoldDB" id="A0A835IV34"/>
<comment type="similarity">
    <text evidence="2 4">Belongs to the SKP1 family.</text>
</comment>
<reference evidence="7 8" key="1">
    <citation type="submission" date="2020-10" db="EMBL/GenBank/DDBJ databases">
        <title>The Coptis chinensis genome and diversification of protoberbering-type alkaloids.</title>
        <authorList>
            <person name="Wang B."/>
            <person name="Shu S."/>
            <person name="Song C."/>
            <person name="Liu Y."/>
        </authorList>
    </citation>
    <scope>NUCLEOTIDE SEQUENCE [LARGE SCALE GENOMIC DNA]</scope>
    <source>
        <strain evidence="7">HL-2020</strain>
        <tissue evidence="7">Leaf</tissue>
    </source>
</reference>
<dbReference type="PANTHER" id="PTHR11165">
    <property type="entry name" value="SKP1"/>
    <property type="match status" value="1"/>
</dbReference>
<comment type="pathway">
    <text evidence="1 4">Protein modification; protein ubiquitination.</text>
</comment>
<keyword evidence="8" id="KW-1185">Reference proteome</keyword>
<evidence type="ECO:0000259" key="5">
    <source>
        <dbReference type="Pfam" id="PF01466"/>
    </source>
</evidence>
<evidence type="ECO:0000313" key="7">
    <source>
        <dbReference type="EMBL" id="KAF9622802.1"/>
    </source>
</evidence>
<dbReference type="InterPro" id="IPR016072">
    <property type="entry name" value="Skp1_comp_dimer"/>
</dbReference>
<evidence type="ECO:0000259" key="6">
    <source>
        <dbReference type="Pfam" id="PF03931"/>
    </source>
</evidence>
<keyword evidence="3 4" id="KW-0833">Ubl conjugation pathway</keyword>
<evidence type="ECO:0000256" key="3">
    <source>
        <dbReference type="ARBA" id="ARBA00022786"/>
    </source>
</evidence>
<dbReference type="InterPro" id="IPR016073">
    <property type="entry name" value="Skp1_comp_POZ"/>
</dbReference>
<dbReference type="GO" id="GO:0009867">
    <property type="term" value="P:jasmonic acid mediated signaling pathway"/>
    <property type="evidence" value="ECO:0007669"/>
    <property type="project" value="UniProtKB-ARBA"/>
</dbReference>
<dbReference type="SUPFAM" id="SSF54695">
    <property type="entry name" value="POZ domain"/>
    <property type="match status" value="1"/>
</dbReference>